<sequence length="219" mass="24671">MENFDRATPPSPLLLCLYSRNALKYYCLLGETSLALKILLSVKSFCVSVHWITSTIIWGFPNVNKKIQNNTKRIGMTNENIEELVYDAVIELFDLSSYSSTLPKDAKERYMSKLYDSIENGYWTSHKELGHVLPSVEFGDIWHYLALKLGNGNVLAQEKVHHSMAFNLPPSLRPWMAFNSAGGVITAHCDCIASLGECCSHVGAILSSNKLTEKYINRY</sequence>
<evidence type="ECO:0000313" key="1">
    <source>
        <dbReference type="EMBL" id="KAK4037763.1"/>
    </source>
</evidence>
<dbReference type="PANTHER" id="PTHR47526">
    <property type="entry name" value="ATP-DEPENDENT DNA HELICASE"/>
    <property type="match status" value="1"/>
</dbReference>
<comment type="caution">
    <text evidence="1">The sequence shown here is derived from an EMBL/GenBank/DDBJ whole genome shotgun (WGS) entry which is preliminary data.</text>
</comment>
<dbReference type="PANTHER" id="PTHR47526:SF3">
    <property type="entry name" value="PHD-TYPE DOMAIN-CONTAINING PROTEIN"/>
    <property type="match status" value="1"/>
</dbReference>
<proteinExistence type="predicted"/>
<gene>
    <name evidence="1" type="ORF">OUZ56_029792</name>
</gene>
<dbReference type="EMBL" id="JAOYFB010000040">
    <property type="protein sequence ID" value="KAK4037763.1"/>
    <property type="molecule type" value="Genomic_DNA"/>
</dbReference>
<protein>
    <recommendedName>
        <fullName evidence="3">SWIM-type domain-containing protein</fullName>
    </recommendedName>
</protein>
<evidence type="ECO:0000313" key="2">
    <source>
        <dbReference type="Proteomes" id="UP001234178"/>
    </source>
</evidence>
<organism evidence="1 2">
    <name type="scientific">Daphnia magna</name>
    <dbReference type="NCBI Taxonomy" id="35525"/>
    <lineage>
        <taxon>Eukaryota</taxon>
        <taxon>Metazoa</taxon>
        <taxon>Ecdysozoa</taxon>
        <taxon>Arthropoda</taxon>
        <taxon>Crustacea</taxon>
        <taxon>Branchiopoda</taxon>
        <taxon>Diplostraca</taxon>
        <taxon>Cladocera</taxon>
        <taxon>Anomopoda</taxon>
        <taxon>Daphniidae</taxon>
        <taxon>Daphnia</taxon>
    </lineage>
</organism>
<evidence type="ECO:0008006" key="3">
    <source>
        <dbReference type="Google" id="ProtNLM"/>
    </source>
</evidence>
<reference evidence="1 2" key="1">
    <citation type="journal article" date="2023" name="Nucleic Acids Res.">
        <title>The hologenome of Daphnia magna reveals possible DNA methylation and microbiome-mediated evolution of the host genome.</title>
        <authorList>
            <person name="Chaturvedi A."/>
            <person name="Li X."/>
            <person name="Dhandapani V."/>
            <person name="Marshall H."/>
            <person name="Kissane S."/>
            <person name="Cuenca-Cambronero M."/>
            <person name="Asole G."/>
            <person name="Calvet F."/>
            <person name="Ruiz-Romero M."/>
            <person name="Marangio P."/>
            <person name="Guigo R."/>
            <person name="Rago D."/>
            <person name="Mirbahai L."/>
            <person name="Eastwood N."/>
            <person name="Colbourne J.K."/>
            <person name="Zhou J."/>
            <person name="Mallon E."/>
            <person name="Orsini L."/>
        </authorList>
    </citation>
    <scope>NUCLEOTIDE SEQUENCE [LARGE SCALE GENOMIC DNA]</scope>
    <source>
        <strain evidence="1">LRV0_1</strain>
    </source>
</reference>
<keyword evidence="2" id="KW-1185">Reference proteome</keyword>
<dbReference type="Proteomes" id="UP001234178">
    <property type="component" value="Unassembled WGS sequence"/>
</dbReference>
<accession>A0ABR0B7U9</accession>
<name>A0ABR0B7U9_9CRUS</name>